<proteinExistence type="predicted"/>
<dbReference type="Proteomes" id="UP000192923">
    <property type="component" value="Unassembled WGS sequence"/>
</dbReference>
<accession>A0A1Y6D2J1</accession>
<name>A0A1Y6D2J1_9GAMM</name>
<gene>
    <name evidence="1" type="ORF">SAMN02949497_4588</name>
</gene>
<dbReference type="AlphaFoldDB" id="A0A1Y6D2J1"/>
<evidence type="ECO:0008006" key="3">
    <source>
        <dbReference type="Google" id="ProtNLM"/>
    </source>
</evidence>
<protein>
    <recommendedName>
        <fullName evidence="3">DUF4241 domain-containing protein</fullName>
    </recommendedName>
</protein>
<organism evidence="1 2">
    <name type="scientific">Methylomagnum ishizawai</name>
    <dbReference type="NCBI Taxonomy" id="1760988"/>
    <lineage>
        <taxon>Bacteria</taxon>
        <taxon>Pseudomonadati</taxon>
        <taxon>Pseudomonadota</taxon>
        <taxon>Gammaproteobacteria</taxon>
        <taxon>Methylococcales</taxon>
        <taxon>Methylococcaceae</taxon>
        <taxon>Methylomagnum</taxon>
    </lineage>
</organism>
<dbReference type="EMBL" id="FXAM01000001">
    <property type="protein sequence ID" value="SMF97169.1"/>
    <property type="molecule type" value="Genomic_DNA"/>
</dbReference>
<keyword evidence="2" id="KW-1185">Reference proteome</keyword>
<evidence type="ECO:0000313" key="1">
    <source>
        <dbReference type="EMBL" id="SMF97169.1"/>
    </source>
</evidence>
<evidence type="ECO:0000313" key="2">
    <source>
        <dbReference type="Proteomes" id="UP000192923"/>
    </source>
</evidence>
<reference evidence="1 2" key="1">
    <citation type="submission" date="2016-12" db="EMBL/GenBank/DDBJ databases">
        <authorList>
            <person name="Song W.-J."/>
            <person name="Kurnit D.M."/>
        </authorList>
    </citation>
    <scope>NUCLEOTIDE SEQUENCE [LARGE SCALE GENOMIC DNA]</scope>
    <source>
        <strain evidence="1 2">175</strain>
    </source>
</reference>
<dbReference type="RefSeq" id="WP_085215984.1">
    <property type="nucleotide sequence ID" value="NZ_FXAM01000001.1"/>
</dbReference>
<sequence>MASEEYGFEVVDIGLLTVTSGWVAASDPFVDPAPPAFTRAVPPGNYPVQLAIARLSDGDERVAFARLVFQADGHIERWEMAVAAGQDVATLGEDGYFGYGVDTGTGCFMDVEAGRSLSSRMDIDPSYFDELLGAMESWLVFTPDADSPCNIACFSSGWGDGLYPSFFGLDRAGRPVALMTDFLVF</sequence>
<dbReference type="InterPro" id="IPR025335">
    <property type="entry name" value="DUF4241"/>
</dbReference>
<dbReference type="OrthoDB" id="9789980at2"/>
<dbReference type="Pfam" id="PF14025">
    <property type="entry name" value="DUF4241"/>
    <property type="match status" value="1"/>
</dbReference>
<dbReference type="STRING" id="1760988.SAMN02949497_4588"/>